<evidence type="ECO:0000313" key="5">
    <source>
        <dbReference type="EMBL" id="OZG65570.1"/>
    </source>
</evidence>
<dbReference type="Pfam" id="PF09479">
    <property type="entry name" value="Flg_new"/>
    <property type="match status" value="2"/>
</dbReference>
<evidence type="ECO:0000256" key="3">
    <source>
        <dbReference type="SAM" id="Phobius"/>
    </source>
</evidence>
<dbReference type="GeneID" id="98296404"/>
<comment type="caution">
    <text evidence="5">The sequence shown here is derived from an EMBL/GenBank/DDBJ whole genome shotgun (WGS) entry which is preliminary data.</text>
</comment>
<dbReference type="InterPro" id="IPR008964">
    <property type="entry name" value="Invasin/intimin_cell_adhesion"/>
</dbReference>
<keyword evidence="3" id="KW-0812">Transmembrane</keyword>
<dbReference type="GO" id="GO:0030313">
    <property type="term" value="C:cell envelope"/>
    <property type="evidence" value="ECO:0007669"/>
    <property type="project" value="UniProtKB-SubCell"/>
</dbReference>
<feature type="transmembrane region" description="Helical" evidence="3">
    <location>
        <begin position="20"/>
        <end position="42"/>
    </location>
</feature>
<gene>
    <name evidence="5" type="ORF">BAQU_1753</name>
</gene>
<dbReference type="InterPro" id="IPR042229">
    <property type="entry name" value="Listeria/Bacterioides_rpt_sf"/>
</dbReference>
<feature type="region of interest" description="Disordered" evidence="2">
    <location>
        <begin position="1416"/>
        <end position="1455"/>
    </location>
</feature>
<accession>A0A261G2D1</accession>
<dbReference type="EMBL" id="MWXA01000008">
    <property type="protein sequence ID" value="OZG65570.1"/>
    <property type="molecule type" value="Genomic_DNA"/>
</dbReference>
<feature type="compositionally biased region" description="Polar residues" evidence="2">
    <location>
        <begin position="139"/>
        <end position="150"/>
    </location>
</feature>
<dbReference type="Pfam" id="PF02368">
    <property type="entry name" value="Big_2"/>
    <property type="match status" value="1"/>
</dbReference>
<dbReference type="Gene3D" id="2.60.40.4270">
    <property type="entry name" value="Listeria-Bacteroides repeat domain"/>
    <property type="match status" value="2"/>
</dbReference>
<feature type="compositionally biased region" description="Polar residues" evidence="2">
    <location>
        <begin position="103"/>
        <end position="122"/>
    </location>
</feature>
<dbReference type="SUPFAM" id="SSF49373">
    <property type="entry name" value="Invasin/intimin cell-adhesion fragments"/>
    <property type="match status" value="2"/>
</dbReference>
<keyword evidence="6" id="KW-1185">Reference proteome</keyword>
<dbReference type="RefSeq" id="WP_158215683.1">
    <property type="nucleotide sequence ID" value="NZ_JBDNSV010000003.1"/>
</dbReference>
<feature type="transmembrane region" description="Helical" evidence="3">
    <location>
        <begin position="1593"/>
        <end position="1610"/>
    </location>
</feature>
<evidence type="ECO:0000256" key="2">
    <source>
        <dbReference type="SAM" id="MobiDB-lite"/>
    </source>
</evidence>
<evidence type="ECO:0000256" key="1">
    <source>
        <dbReference type="ARBA" id="ARBA00004196"/>
    </source>
</evidence>
<evidence type="ECO:0000313" key="6">
    <source>
        <dbReference type="Proteomes" id="UP000216451"/>
    </source>
</evidence>
<feature type="compositionally biased region" description="Acidic residues" evidence="2">
    <location>
        <begin position="1424"/>
        <end position="1434"/>
    </location>
</feature>
<reference evidence="5 6" key="1">
    <citation type="journal article" date="2017" name="BMC Genomics">
        <title>Comparative genomic and phylogenomic analyses of the Bifidobacteriaceae family.</title>
        <authorList>
            <person name="Lugli G.A."/>
            <person name="Milani C."/>
            <person name="Turroni F."/>
            <person name="Duranti S."/>
            <person name="Mancabelli L."/>
            <person name="Mangifesta M."/>
            <person name="Ferrario C."/>
            <person name="Modesto M."/>
            <person name="Mattarelli P."/>
            <person name="Jiri K."/>
            <person name="van Sinderen D."/>
            <person name="Ventura M."/>
        </authorList>
    </citation>
    <scope>NUCLEOTIDE SEQUENCE [LARGE SCALE GENOMIC DNA]</scope>
    <source>
        <strain evidence="5 6">LMG 28769</strain>
    </source>
</reference>
<dbReference type="Proteomes" id="UP000216451">
    <property type="component" value="Unassembled WGS sequence"/>
</dbReference>
<dbReference type="NCBIfam" id="TIGR02543">
    <property type="entry name" value="List_Bact_rpt"/>
    <property type="match status" value="1"/>
</dbReference>
<comment type="subcellular location">
    <subcellularLocation>
        <location evidence="1">Cell envelope</location>
    </subcellularLocation>
</comment>
<protein>
    <submittedName>
        <fullName evidence="5">Cell wall/surface repeat protein</fullName>
    </submittedName>
</protein>
<dbReference type="Gene3D" id="2.60.40.1080">
    <property type="match status" value="2"/>
</dbReference>
<name>A0A261G2D1_9BIFI</name>
<evidence type="ECO:0000259" key="4">
    <source>
        <dbReference type="SMART" id="SM00635"/>
    </source>
</evidence>
<sequence>MKHGVHKQETSGGGGIFRLLVTGVTFLGLTFGALVSPAAFAVEENDSAQTSSTQTEPAAQPTGGTAQNQADSGPPSALPGNTTDAAEPTSELPDSAVELNGGTVLNPSNEDASKPSQTNQDADANEATNDESADDETGSGDTNNGTSADSNESEDASGSGWIIGEEEVTEVVEDTIDFTFADLFVGWDEDVEDEYWSYTYKTIESKDGRAAFNLRRSVYRTSENQNTTVQGQISDYSVRLSLIKSNTDASGEVIDFEENYFWLYDLSTDRSEKRTAYLRDGDELIEYQLTLNYQGTSQTPSETLDVEFSESESGKQTQTKDGLVAYTPDYEHRNFDVASLNSDWLLFEDSYTNGTRSLENQTVYLEQEHLRYQYYLYNSKTEQVKIYRLNLTNVVSEVPEDVLDISVNRNNRWPAGTEVYTQGTKNPNFQVVSGYTYGRYEFAWSLQTADSYQDSGTFYHSITSELTHKLSFVEYQTWEDEDGDEHLVRLNIVIDDTVPETVKDKEFTQDVAFADIDGKVKAVDLAYNEHRTVTKYITFDANGDYKTWEYNEDDIYEEVSTKNRFIALYCYTDYYENSQHCSVDETLDEISSHVYEHSNSSSYEANYQYYRVTGLPNKPEETLHLELGLTDFAEQTITSSDEMISFSGNHASSGASYLNTAYYLSYGYDYDGVYAYRTYDFEHSVADDGDGAAPITKTFTVYQVKNRVITKVYTIDYSLESRKYVEKPEFSIALSQRDNWDYMEEKTATNSDGVMTSFGYFERSEYADTSYSSMYENYRASITSANTGVLIDAPYLYKWFDHYYSDGVLTGTYEGGTTQDIAYAYDTQTGEYAKYPVSLDIDTAYVDPDTLPRKSVDVLATEHDLIPYQGTAGKEFSASIGDRSITFKIFKDKYHIYGSSGDVERPGDLYIGEYSANYGPVAKQLGENAYQLLYRAGVDVNLTITGKGADEIVATDISLAKSEVVVDAKNSQYLDLDDFLSITPENPTVNYIDAESDNTDVASVYAYSNGIYVYGYKPGSTTVTVTTANGKSAKFTVIVKSKTTSIADIPNKVVEEATGITVAAESNNVLPKGAVLSVAKLDAEETAEQNKAVYDKVNALTNGKFELFDINLVNEEEDKNVQPNGQVAVYMPIPDGFDPAKVKVYHYDAKINKREKVSGYVDEIDGKLYYVFYTDHFSYYVMEEAASYKVSFDANGGELEAEQASRDILGTDAIGSLPVPQRDGYVFDGWFTAQSDGEQISATTVVSDNTTFYAHWTKVDVSVTSVALTPASAELVAGETAQLTATVSPSNATVKDVIFASSDGGVAAVDATGKVTANKAGKAVITVTTQDGAKTAQSEITVTSKQFTVTFNPNGGSLGLADATRTVADGSKVGSLPEPTLAAFTFDGWYTAASAGTKINADTVISADTTFFAHWSNSVLPPGGDDEDPVEEPADNPPDVDSKDDESGDDQPAALDPAALLPTEALNDSNRGTASGSPVAAAGSIYRISLGKESSVHVGELVFAYIYSDPVLLTDTNGRKSHIVQQASDGTLFIDVKLPADYSGEHKIAVYDADGRIVGWVSVTLASTTKQEKTESNVAVVPLAATGSSIGRLMWLTLVAAGLSTIIFTIRRRGLWQR</sequence>
<dbReference type="InterPro" id="IPR013378">
    <property type="entry name" value="InlB-like_B-rpt"/>
</dbReference>
<feature type="compositionally biased region" description="Polar residues" evidence="2">
    <location>
        <begin position="47"/>
        <end position="71"/>
    </location>
</feature>
<feature type="region of interest" description="Disordered" evidence="2">
    <location>
        <begin position="45"/>
        <end position="160"/>
    </location>
</feature>
<dbReference type="InterPro" id="IPR003343">
    <property type="entry name" value="Big_2"/>
</dbReference>
<feature type="domain" description="BIG2" evidence="4">
    <location>
        <begin position="1262"/>
        <end position="1339"/>
    </location>
</feature>
<dbReference type="OrthoDB" id="3232769at2"/>
<feature type="domain" description="BIG2" evidence="4">
    <location>
        <begin position="953"/>
        <end position="1037"/>
    </location>
</feature>
<dbReference type="SMART" id="SM00635">
    <property type="entry name" value="BID_2"/>
    <property type="match status" value="2"/>
</dbReference>
<feature type="compositionally biased region" description="Acidic residues" evidence="2">
    <location>
        <begin position="128"/>
        <end position="138"/>
    </location>
</feature>
<proteinExistence type="predicted"/>
<keyword evidence="3" id="KW-1133">Transmembrane helix</keyword>
<keyword evidence="3" id="KW-0472">Membrane</keyword>
<organism evidence="5 6">
    <name type="scientific">Bifidobacterium aquikefiri</name>
    <dbReference type="NCBI Taxonomy" id="1653207"/>
    <lineage>
        <taxon>Bacteria</taxon>
        <taxon>Bacillati</taxon>
        <taxon>Actinomycetota</taxon>
        <taxon>Actinomycetes</taxon>
        <taxon>Bifidobacteriales</taxon>
        <taxon>Bifidobacteriaceae</taxon>
        <taxon>Bifidobacterium</taxon>
    </lineage>
</organism>